<accession>A0A822ZIM6</accession>
<dbReference type="EMBL" id="DUZY01000007">
    <property type="protein sequence ID" value="DAD44493.1"/>
    <property type="molecule type" value="Genomic_DNA"/>
</dbReference>
<name>A0A822ZIM6_NELNU</name>
<organism evidence="1 2">
    <name type="scientific">Nelumbo nucifera</name>
    <name type="common">Sacred lotus</name>
    <dbReference type="NCBI Taxonomy" id="4432"/>
    <lineage>
        <taxon>Eukaryota</taxon>
        <taxon>Viridiplantae</taxon>
        <taxon>Streptophyta</taxon>
        <taxon>Embryophyta</taxon>
        <taxon>Tracheophyta</taxon>
        <taxon>Spermatophyta</taxon>
        <taxon>Magnoliopsida</taxon>
        <taxon>Proteales</taxon>
        <taxon>Nelumbonaceae</taxon>
        <taxon>Nelumbo</taxon>
    </lineage>
</organism>
<reference evidence="1 2" key="1">
    <citation type="journal article" date="2020" name="Mol. Biol. Evol.">
        <title>Distinct Expression and Methylation Patterns for Genes with Different Fates following a Single Whole-Genome Duplication in Flowering Plants.</title>
        <authorList>
            <person name="Shi T."/>
            <person name="Rahmani R.S."/>
            <person name="Gugger P.F."/>
            <person name="Wang M."/>
            <person name="Li H."/>
            <person name="Zhang Y."/>
            <person name="Li Z."/>
            <person name="Wang Q."/>
            <person name="Van de Peer Y."/>
            <person name="Marchal K."/>
            <person name="Chen J."/>
        </authorList>
    </citation>
    <scope>NUCLEOTIDE SEQUENCE [LARGE SCALE GENOMIC DNA]</scope>
    <source>
        <tissue evidence="1">Leaf</tissue>
    </source>
</reference>
<evidence type="ECO:0000313" key="2">
    <source>
        <dbReference type="Proteomes" id="UP000607653"/>
    </source>
</evidence>
<dbReference type="AlphaFoldDB" id="A0A822ZIM6"/>
<evidence type="ECO:0000313" key="1">
    <source>
        <dbReference type="EMBL" id="DAD44493.1"/>
    </source>
</evidence>
<comment type="caution">
    <text evidence="1">The sequence shown here is derived from an EMBL/GenBank/DDBJ whole genome shotgun (WGS) entry which is preliminary data.</text>
</comment>
<sequence>MVGQEGMARLLRKSVSPQCDFVIFHCNWAPSLKI</sequence>
<dbReference type="Proteomes" id="UP000607653">
    <property type="component" value="Unassembled WGS sequence"/>
</dbReference>
<keyword evidence="2" id="KW-1185">Reference proteome</keyword>
<protein>
    <submittedName>
        <fullName evidence="1">Uncharacterized protein</fullName>
    </submittedName>
</protein>
<gene>
    <name evidence="1" type="ORF">HUJ06_002723</name>
</gene>
<proteinExistence type="predicted"/>